<dbReference type="Proteomes" id="UP000256269">
    <property type="component" value="Unassembled WGS sequence"/>
</dbReference>
<dbReference type="PANTHER" id="PTHR41913:SF1">
    <property type="entry name" value="DUF1684 DOMAIN-CONTAINING PROTEIN"/>
    <property type="match status" value="1"/>
</dbReference>
<reference evidence="1 2" key="1">
    <citation type="submission" date="2018-08" db="EMBL/GenBank/DDBJ databases">
        <title>Genomic Encyclopedia of Archaeal and Bacterial Type Strains, Phase II (KMG-II): from individual species to whole genera.</title>
        <authorList>
            <person name="Goeker M."/>
        </authorList>
    </citation>
    <scope>NUCLEOTIDE SEQUENCE [LARGE SCALE GENOMIC DNA]</scope>
    <source>
        <strain evidence="1 2">DSM 45791</strain>
    </source>
</reference>
<dbReference type="InterPro" id="IPR012467">
    <property type="entry name" value="DUF1684"/>
</dbReference>
<accession>A0A3E0HYT8</accession>
<dbReference type="EMBL" id="QUNO01000003">
    <property type="protein sequence ID" value="REH51619.1"/>
    <property type="molecule type" value="Genomic_DNA"/>
</dbReference>
<comment type="caution">
    <text evidence="1">The sequence shown here is derived from an EMBL/GenBank/DDBJ whole genome shotgun (WGS) entry which is preliminary data.</text>
</comment>
<dbReference type="PANTHER" id="PTHR41913">
    <property type="entry name" value="DUF1684 DOMAIN-CONTAINING PROTEIN"/>
    <property type="match status" value="1"/>
</dbReference>
<sequence length="251" mass="28061">MTNMSGWQEWLARRERDLREPYGWLSLVGLHWLDDRPRRFDDLPGEWSAESGVIRVKASVSDGLLHGGQPLDGVREVKGDAPEFVTHGRVRVESLIRDGRAGIRLRDPEGPVLQAYDGPPVFPYGPEWVVQADFTPRHPAKRIEVDTAQPGVREVTFDVGEVRFTLGGREQRLIATGGRDTITVVFHDPTNGDTTAPWRQLDADVVDGRVTLDFNRARNFPSAFTDFGICPMPPTGNEITVPVTAGERRTR</sequence>
<protein>
    <recommendedName>
        <fullName evidence="3">DUF1684 domain-containing protein</fullName>
    </recommendedName>
</protein>
<evidence type="ECO:0000313" key="1">
    <source>
        <dbReference type="EMBL" id="REH51619.1"/>
    </source>
</evidence>
<organism evidence="1 2">
    <name type="scientific">Kutzneria buriramensis</name>
    <dbReference type="NCBI Taxonomy" id="1045776"/>
    <lineage>
        <taxon>Bacteria</taxon>
        <taxon>Bacillati</taxon>
        <taxon>Actinomycetota</taxon>
        <taxon>Actinomycetes</taxon>
        <taxon>Pseudonocardiales</taxon>
        <taxon>Pseudonocardiaceae</taxon>
        <taxon>Kutzneria</taxon>
    </lineage>
</organism>
<proteinExistence type="predicted"/>
<name>A0A3E0HYT8_9PSEU</name>
<dbReference type="AlphaFoldDB" id="A0A3E0HYT8"/>
<keyword evidence="2" id="KW-1185">Reference proteome</keyword>
<gene>
    <name evidence="1" type="ORF">BCF44_10368</name>
</gene>
<dbReference type="Pfam" id="PF07920">
    <property type="entry name" value="DUF1684"/>
    <property type="match status" value="1"/>
</dbReference>
<evidence type="ECO:0000313" key="2">
    <source>
        <dbReference type="Proteomes" id="UP000256269"/>
    </source>
</evidence>
<evidence type="ECO:0008006" key="3">
    <source>
        <dbReference type="Google" id="ProtNLM"/>
    </source>
</evidence>